<keyword evidence="1" id="KW-0489">Methyltransferase</keyword>
<evidence type="ECO:0000256" key="2">
    <source>
        <dbReference type="ARBA" id="ARBA00022679"/>
    </source>
</evidence>
<proteinExistence type="predicted"/>
<evidence type="ECO:0000313" key="7">
    <source>
        <dbReference type="Proteomes" id="UP000274822"/>
    </source>
</evidence>
<evidence type="ECO:0000256" key="1">
    <source>
        <dbReference type="ARBA" id="ARBA00022603"/>
    </source>
</evidence>
<organism evidence="6 7">
    <name type="scientific">Jimgerdemannia flammicorona</name>
    <dbReference type="NCBI Taxonomy" id="994334"/>
    <lineage>
        <taxon>Eukaryota</taxon>
        <taxon>Fungi</taxon>
        <taxon>Fungi incertae sedis</taxon>
        <taxon>Mucoromycota</taxon>
        <taxon>Mucoromycotina</taxon>
        <taxon>Endogonomycetes</taxon>
        <taxon>Endogonales</taxon>
        <taxon>Endogonaceae</taxon>
        <taxon>Jimgerdemannia</taxon>
    </lineage>
</organism>
<dbReference type="GO" id="GO:0005730">
    <property type="term" value="C:nucleolus"/>
    <property type="evidence" value="ECO:0007669"/>
    <property type="project" value="TreeGrafter"/>
</dbReference>
<evidence type="ECO:0000256" key="4">
    <source>
        <dbReference type="SAM" id="MobiDB-lite"/>
    </source>
</evidence>
<dbReference type="GO" id="GO:0070476">
    <property type="term" value="P:rRNA (guanine-N7)-methylation"/>
    <property type="evidence" value="ECO:0007669"/>
    <property type="project" value="InterPro"/>
</dbReference>
<feature type="region of interest" description="Disordered" evidence="4">
    <location>
        <begin position="95"/>
        <end position="115"/>
    </location>
</feature>
<dbReference type="Gene3D" id="3.40.50.150">
    <property type="entry name" value="Vaccinia Virus protein VP39"/>
    <property type="match status" value="1"/>
</dbReference>
<dbReference type="GO" id="GO:0016435">
    <property type="term" value="F:rRNA (guanine) methyltransferase activity"/>
    <property type="evidence" value="ECO:0007669"/>
    <property type="project" value="InterPro"/>
</dbReference>
<dbReference type="AlphaFoldDB" id="A0A433P5W6"/>
<sequence>MLVDSATRCGFEGGLLVDYPNSKRAKKYYLCLFAGQALSLGKNVMPRALGEDGAEEPEAVAYERRRGEKKARGEKRKPVKGKEWIAHKKELARKRGDKTVANDSKYTGRKRKVKF</sequence>
<dbReference type="InterPro" id="IPR039769">
    <property type="entry name" value="Bud23-like"/>
</dbReference>
<feature type="compositionally biased region" description="Basic residues" evidence="4">
    <location>
        <begin position="67"/>
        <end position="79"/>
    </location>
</feature>
<evidence type="ECO:0000313" key="6">
    <source>
        <dbReference type="EMBL" id="RUS12920.1"/>
    </source>
</evidence>
<evidence type="ECO:0000256" key="3">
    <source>
        <dbReference type="ARBA" id="ARBA00022691"/>
    </source>
</evidence>
<reference evidence="6 7" key="1">
    <citation type="journal article" date="2018" name="New Phytol.">
        <title>Phylogenomics of Endogonaceae and evolution of mycorrhizas within Mucoromycota.</title>
        <authorList>
            <person name="Chang Y."/>
            <person name="Desiro A."/>
            <person name="Na H."/>
            <person name="Sandor L."/>
            <person name="Lipzen A."/>
            <person name="Clum A."/>
            <person name="Barry K."/>
            <person name="Grigoriev I.V."/>
            <person name="Martin F.M."/>
            <person name="Stajich J.E."/>
            <person name="Smith M.E."/>
            <person name="Bonito G."/>
            <person name="Spatafora J.W."/>
        </authorList>
    </citation>
    <scope>NUCLEOTIDE SEQUENCE [LARGE SCALE GENOMIC DNA]</scope>
    <source>
        <strain evidence="6 7">AD002</strain>
    </source>
</reference>
<dbReference type="EMBL" id="RBNJ01031929">
    <property type="protein sequence ID" value="RUS12920.1"/>
    <property type="molecule type" value="Genomic_DNA"/>
</dbReference>
<keyword evidence="3" id="KW-0949">S-adenosyl-L-methionine</keyword>
<feature type="domain" description="18S rRNA (guanine(1575)-N(7))-methyltransferase Bud23 C-terminal" evidence="5">
    <location>
        <begin position="32"/>
        <end position="112"/>
    </location>
</feature>
<name>A0A433P5W6_9FUNG</name>
<accession>A0A433P5W6</accession>
<keyword evidence="2" id="KW-0808">Transferase</keyword>
<dbReference type="InterPro" id="IPR029063">
    <property type="entry name" value="SAM-dependent_MTases_sf"/>
</dbReference>
<dbReference type="Proteomes" id="UP000274822">
    <property type="component" value="Unassembled WGS sequence"/>
</dbReference>
<feature type="region of interest" description="Disordered" evidence="4">
    <location>
        <begin position="54"/>
        <end position="83"/>
    </location>
</feature>
<dbReference type="InterPro" id="IPR022238">
    <property type="entry name" value="Bud23_C"/>
</dbReference>
<gene>
    <name evidence="6" type="ORF">BC938DRAFT_478288</name>
</gene>
<protein>
    <submittedName>
        <fullName evidence="6">Putative wbscr22 protein</fullName>
    </submittedName>
</protein>
<dbReference type="PANTHER" id="PTHR12734:SF0">
    <property type="entry name" value="18S RRNA (GUANINE-N(7))-METHYLTRANSFERASE-RELATED"/>
    <property type="match status" value="1"/>
</dbReference>
<comment type="caution">
    <text evidence="6">The sequence shown here is derived from an EMBL/GenBank/DDBJ whole genome shotgun (WGS) entry which is preliminary data.</text>
</comment>
<dbReference type="PANTHER" id="PTHR12734">
    <property type="entry name" value="METHYLTRANSFERASE-RELATED"/>
    <property type="match status" value="1"/>
</dbReference>
<keyword evidence="7" id="KW-1185">Reference proteome</keyword>
<dbReference type="Pfam" id="PF12589">
    <property type="entry name" value="WBS_methylT"/>
    <property type="match status" value="1"/>
</dbReference>
<evidence type="ECO:0000259" key="5">
    <source>
        <dbReference type="Pfam" id="PF12589"/>
    </source>
</evidence>